<feature type="compositionally biased region" description="Low complexity" evidence="4">
    <location>
        <begin position="105"/>
        <end position="117"/>
    </location>
</feature>
<feature type="compositionally biased region" description="Polar residues" evidence="4">
    <location>
        <begin position="563"/>
        <end position="574"/>
    </location>
</feature>
<feature type="region of interest" description="Disordered" evidence="4">
    <location>
        <begin position="528"/>
        <end position="701"/>
    </location>
</feature>
<feature type="compositionally biased region" description="Acidic residues" evidence="4">
    <location>
        <begin position="224"/>
        <end position="234"/>
    </location>
</feature>
<feature type="compositionally biased region" description="Basic and acidic residues" evidence="4">
    <location>
        <begin position="436"/>
        <end position="448"/>
    </location>
</feature>
<dbReference type="InterPro" id="IPR051579">
    <property type="entry name" value="DDR_Transcriptional_Reg"/>
</dbReference>
<accession>A0A4V1Q393</accession>
<dbReference type="PANTHER" id="PTHR23196">
    <property type="entry name" value="PAX TRANSCRIPTION ACTIVATION DOMAIN INTERACTING PROTEIN"/>
    <property type="match status" value="1"/>
</dbReference>
<evidence type="ECO:0000256" key="3">
    <source>
        <dbReference type="ARBA" id="ARBA00023242"/>
    </source>
</evidence>
<dbReference type="Proteomes" id="UP000290288">
    <property type="component" value="Unassembled WGS sequence"/>
</dbReference>
<feature type="compositionally biased region" description="Gly residues" evidence="4">
    <location>
        <begin position="288"/>
        <end position="319"/>
    </location>
</feature>
<dbReference type="OrthoDB" id="2507488at2759"/>
<comment type="caution">
    <text evidence="5">The sequence shown here is derived from an EMBL/GenBank/DDBJ whole genome shotgun (WGS) entry which is preliminary data.</text>
</comment>
<feature type="compositionally biased region" description="Low complexity" evidence="4">
    <location>
        <begin position="616"/>
        <end position="638"/>
    </location>
</feature>
<feature type="region of interest" description="Disordered" evidence="4">
    <location>
        <begin position="722"/>
        <end position="753"/>
    </location>
</feature>
<gene>
    <name evidence="5" type="ORF">EST38_g8065</name>
</gene>
<feature type="region of interest" description="Disordered" evidence="4">
    <location>
        <begin position="160"/>
        <end position="190"/>
    </location>
</feature>
<keyword evidence="6" id="KW-1185">Reference proteome</keyword>
<dbReference type="GO" id="GO:0006974">
    <property type="term" value="P:DNA damage response"/>
    <property type="evidence" value="ECO:0007669"/>
    <property type="project" value="UniProtKB-KW"/>
</dbReference>
<evidence type="ECO:0000313" key="5">
    <source>
        <dbReference type="EMBL" id="RXW17788.1"/>
    </source>
</evidence>
<protein>
    <submittedName>
        <fullName evidence="5">Uncharacterized protein</fullName>
    </submittedName>
</protein>
<keyword evidence="3" id="KW-0539">Nucleus</keyword>
<feature type="compositionally biased region" description="Low complexity" evidence="4">
    <location>
        <begin position="539"/>
        <end position="548"/>
    </location>
</feature>
<feature type="compositionally biased region" description="Gly residues" evidence="4">
    <location>
        <begin position="683"/>
        <end position="696"/>
    </location>
</feature>
<dbReference type="PANTHER" id="PTHR23196:SF1">
    <property type="entry name" value="PAX-INTERACTING PROTEIN 1"/>
    <property type="match status" value="1"/>
</dbReference>
<comment type="subcellular location">
    <subcellularLocation>
        <location evidence="1">Nucleus</location>
    </subcellularLocation>
</comment>
<evidence type="ECO:0000256" key="4">
    <source>
        <dbReference type="SAM" id="MobiDB-lite"/>
    </source>
</evidence>
<feature type="region of interest" description="Disordered" evidence="4">
    <location>
        <begin position="418"/>
        <end position="448"/>
    </location>
</feature>
<organism evidence="5 6">
    <name type="scientific">Candolleomyces aberdarensis</name>
    <dbReference type="NCBI Taxonomy" id="2316362"/>
    <lineage>
        <taxon>Eukaryota</taxon>
        <taxon>Fungi</taxon>
        <taxon>Dikarya</taxon>
        <taxon>Basidiomycota</taxon>
        <taxon>Agaricomycotina</taxon>
        <taxon>Agaricomycetes</taxon>
        <taxon>Agaricomycetidae</taxon>
        <taxon>Agaricales</taxon>
        <taxon>Agaricineae</taxon>
        <taxon>Psathyrellaceae</taxon>
        <taxon>Candolleomyces</taxon>
    </lineage>
</organism>
<proteinExistence type="predicted"/>
<name>A0A4V1Q393_9AGAR</name>
<feature type="region of interest" description="Disordered" evidence="4">
    <location>
        <begin position="1"/>
        <end position="41"/>
    </location>
</feature>
<dbReference type="AlphaFoldDB" id="A0A4V1Q393"/>
<evidence type="ECO:0000313" key="6">
    <source>
        <dbReference type="Proteomes" id="UP000290288"/>
    </source>
</evidence>
<dbReference type="EMBL" id="SDEE01000312">
    <property type="protein sequence ID" value="RXW17788.1"/>
    <property type="molecule type" value="Genomic_DNA"/>
</dbReference>
<dbReference type="GO" id="GO:0005634">
    <property type="term" value="C:nucleus"/>
    <property type="evidence" value="ECO:0007669"/>
    <property type="project" value="UniProtKB-SubCell"/>
</dbReference>
<feature type="region of interest" description="Disordered" evidence="4">
    <location>
        <begin position="100"/>
        <end position="121"/>
    </location>
</feature>
<sequence>MDSQLGGAYDGSASNGPTTSTATSTLNATTATATTTGGAATDSRTWSISANFPNVEKVINSSITREQFMAHAGELAKRLTHQLQGRLPPERMEFVQALLQPPTPSSSTGSSLPTPLTAQQQQAMIKSASGGDDQGLVGGGVIIGGSAEADLLGSVAALVEQHHQHQQSQQQQSLPVYGPPPPPPPALPDAKFDLDAVFAAGFEAGLAGAVNGFDPFDDCGAREGDEDDEDDGDDRDYHDHLRQPGNTKKRKVPANTGSSPQRISRGDEGDELDPGGLGGGQQAADGGIADGGTGNSAGGGGEGTLGAGTEAFGGRGTPYPGGGYGGTQFPIGRLPLSALSTFTTTCPSAARVGQLKSVVRVRGKLVGAMVAGIQHKEMLKARKRQLAAVMGVLSQGDTLALDQALSMVGNTGPFGGPLSSPSSITAPGSGVGTGRFADEKENQGEEQKAATVRLSRRTSARMARAVVRTMKSGGPRQAGALPSRKFSFACDSATKERLIATKEEVTTLRKRFEAELERQAANAAKLAAASKSQVGVPNTAASTPAKTGTKPKKTKTGGSPSKNKSSQGSANPQGKGTGNNGSQPASQQQQQLLAPVQPKGAQTQQAHHPGSGGANQQRQQAPQSQQHYQQQQQQHQQPLPSPPASSPPLQQTKPKKKKRSALANASNPHHLRNYVPSRLPHSAGGGGSLSHGGPNGVGNSVNNGLLGPLPLRFLTAELPAKKGTSVNGGGGGTGGKKQKGSGGSNAGSNAANNATHNTSAMLSLLVPGDEWICAFCEYDLFFGDDVAFRKAVRSRKKILKRRRRARERAAAAANGVKTFGKGGAAAAPASANSPSGPHSANGGANGAAGPPSGMTGHAPVNPNGVHAVNGKSGRNPSSANAVNHGEEEGSDEDCDFDLADFDDGDPGYEAGGNGKDAFGNVPKYQTKGKAVGGHDSGQLIPAAG</sequence>
<feature type="region of interest" description="Disordered" evidence="4">
    <location>
        <begin position="218"/>
        <end position="319"/>
    </location>
</feature>
<feature type="compositionally biased region" description="Low complexity" evidence="4">
    <location>
        <begin position="824"/>
        <end position="853"/>
    </location>
</feature>
<feature type="compositionally biased region" description="Low complexity" evidence="4">
    <location>
        <begin position="580"/>
        <end position="595"/>
    </location>
</feature>
<feature type="compositionally biased region" description="Polar residues" evidence="4">
    <location>
        <begin position="872"/>
        <end position="881"/>
    </location>
</feature>
<keyword evidence="2" id="KW-0227">DNA damage</keyword>
<feature type="compositionally biased region" description="Acidic residues" evidence="4">
    <location>
        <begin position="888"/>
        <end position="906"/>
    </location>
</feature>
<feature type="compositionally biased region" description="Low complexity" evidence="4">
    <location>
        <begin position="11"/>
        <end position="41"/>
    </location>
</feature>
<feature type="region of interest" description="Disordered" evidence="4">
    <location>
        <begin position="819"/>
        <end position="921"/>
    </location>
</feature>
<reference evidence="5 6" key="1">
    <citation type="submission" date="2019-01" db="EMBL/GenBank/DDBJ databases">
        <title>Draft genome sequence of Psathyrella aberdarensis IHI B618.</title>
        <authorList>
            <person name="Buettner E."/>
            <person name="Kellner H."/>
        </authorList>
    </citation>
    <scope>NUCLEOTIDE SEQUENCE [LARGE SCALE GENOMIC DNA]</scope>
    <source>
        <strain evidence="5 6">IHI B618</strain>
    </source>
</reference>
<evidence type="ECO:0000256" key="2">
    <source>
        <dbReference type="ARBA" id="ARBA00022763"/>
    </source>
</evidence>
<evidence type="ECO:0000256" key="1">
    <source>
        <dbReference type="ARBA" id="ARBA00004123"/>
    </source>
</evidence>
<feature type="compositionally biased region" description="Pro residues" evidence="4">
    <location>
        <begin position="177"/>
        <end position="187"/>
    </location>
</feature>
<feature type="compositionally biased region" description="Gly residues" evidence="4">
    <location>
        <begin position="726"/>
        <end position="745"/>
    </location>
</feature>